<keyword evidence="4" id="KW-1185">Reference proteome</keyword>
<accession>A0A078AQ92</accession>
<feature type="region of interest" description="Disordered" evidence="2">
    <location>
        <begin position="1"/>
        <end position="26"/>
    </location>
</feature>
<feature type="region of interest" description="Disordered" evidence="2">
    <location>
        <begin position="1354"/>
        <end position="1418"/>
    </location>
</feature>
<protein>
    <submittedName>
        <fullName evidence="3">Uncharacterized protein</fullName>
    </submittedName>
</protein>
<feature type="compositionally biased region" description="Polar residues" evidence="2">
    <location>
        <begin position="79"/>
        <end position="93"/>
    </location>
</feature>
<evidence type="ECO:0000256" key="1">
    <source>
        <dbReference type="SAM" id="Coils"/>
    </source>
</evidence>
<sequence>MAPSDTSYDNQQQFMQHQSSQSSIHHPQIISQTQVQSLQKSNSQNQIQQPVIFPPRQFQQHQQQNYQAPQHKFISQASSNSQLIQNSYQGASQSKERDQSQSILNLSDSVEQISHSQQQPVSSNQGQPSALVRQLSEKVRSQAERLQRLESYKQLCEKRIVELDSKHPVPVLPQHMGQKSFSQGEQPQSMAEVKRQLAIKEQDLMYAKQRNEKLLQEIDNLKKSNQSNELQINSDQTQEALRREIQINEQLSRQLEVLNQGNILDKIKQLEDEKNALLDYIEENIEKSQQNTNRSLSEANNTQDKVKQLEYEKSKLFQLCENLKYTEAQNRQKVIELEEQLSRGAPPQELNGLKQQLQEIQQRYNSKCEDYNSLVQKIDPNFQENTFGNIEDLQQKLIDLNSLQRELDFSKEQFESTLGNVKKERDSMKSRIDTLDQRNMDLEEKLRRVEKEKEELWTRAKDQYQGESERVDELLYENDNLRKELDKQHLRIKTLQENSSTLSQTLNETQQELENLVNDHEKLSEEYQRVKLISEDLENERDRLQNQNEEFEREIQKLRVDVIELRKETARQRDDLSQNHIQISNLNDQLYRADIDNREIRHKFQQVQTELNQVQTLQQDRIDKQSKEWEYTIGDLTRELKYVQGELTEKENIFQRVEQELKNKLMCLEEVTSEKIDLRKRIDDLQSELRHIQNAKIEKEEKLKMQIHKNEQLLEELERLNEAYTTIRDEKEATLVVKVEKEREIEYSQRQLQKIRKIAERVMKSLKSLSKQTQDFTSEQRMKAVTSQQSLLSNQNIKTCSNQDGSTSQDPEPLLLDSEQYIYHLNESFTAIYSQYKYQIKQISELKSELSLAQQKIVQLDSQCKNMSEEDVDVREKIRYMETEIDTLREKLRLKDEEKKEQYMREDKIQRQNHQIKQQLEVCRNEQEKLLMQIKSLLVEKERLNEENKQRIDMAENDLDRVKQLEVKLSQIYTQKEMLMGLLEKIKEGMPTDNLQRIIAEIIASINERFRIEEECQSCESQLLQMEGELRQFAKKENQGLTLLSTKVINMRKDVDKQRQLLREIQEQKEIIQKRIESLDQELRCTELSERRRCDVALDTEKTLTEAKFEISNLKREIQFVNSNRKDLEVALAAVQEEKKMIERELLSLRAQLQMKVNNSKQSTMMNPHASTLPPLNAGAALRQGDLLFSNTNSQLNNNNINHNATNNNSMINNINATNNIGNYDSLISQKDGNQSQINNTNNMINLQFQNQTNKVLHFTEQKANNNELLLLADRFTSAEKNQRIMLTGGMNSSRNQSRLGNPLDDAENIQPNRLNLGVNLLSQNNNQLNNNRPATQLQHYKSFQSLDQPLNYSEKPISSHQTSIQRPPLNQTNQATNGGNNLSMLNRNDNINNSINSFKRPLTNRSGSQQKLGRDYEDSLDEYGDEKEYPIRNSLKQRLNQVKNVFSAIRRNLEDQTDSNIEQNL</sequence>
<dbReference type="OrthoDB" id="327680at2759"/>
<reference evidence="3 4" key="1">
    <citation type="submission" date="2014-06" db="EMBL/GenBank/DDBJ databases">
        <authorList>
            <person name="Swart Estienne"/>
        </authorList>
    </citation>
    <scope>NUCLEOTIDE SEQUENCE [LARGE SCALE GENOMIC DNA]</scope>
    <source>
        <strain evidence="3 4">130c</strain>
    </source>
</reference>
<gene>
    <name evidence="3" type="primary">Contig18256.g19402</name>
    <name evidence="3" type="ORF">STYLEM_12152</name>
</gene>
<feature type="coiled-coil region" evidence="1">
    <location>
        <begin position="843"/>
        <end position="965"/>
    </location>
</feature>
<dbReference type="EMBL" id="CCKQ01011541">
    <property type="protein sequence ID" value="CDW83113.1"/>
    <property type="molecule type" value="Genomic_DNA"/>
</dbReference>
<evidence type="ECO:0000313" key="4">
    <source>
        <dbReference type="Proteomes" id="UP000039865"/>
    </source>
</evidence>
<feature type="coiled-coil region" evidence="1">
    <location>
        <begin position="1048"/>
        <end position="1152"/>
    </location>
</feature>
<proteinExistence type="predicted"/>
<dbReference type="Gene3D" id="1.10.287.2610">
    <property type="match status" value="1"/>
</dbReference>
<feature type="region of interest" description="Disordered" evidence="2">
    <location>
        <begin position="79"/>
        <end position="136"/>
    </location>
</feature>
<dbReference type="Proteomes" id="UP000039865">
    <property type="component" value="Unassembled WGS sequence"/>
</dbReference>
<keyword evidence="1" id="KW-0175">Coiled coil</keyword>
<feature type="coiled-coil region" evidence="1">
    <location>
        <begin position="668"/>
        <end position="734"/>
    </location>
</feature>
<feature type="compositionally biased region" description="Polar residues" evidence="2">
    <location>
        <begin position="1354"/>
        <end position="1366"/>
    </location>
</feature>
<dbReference type="InParanoid" id="A0A078AQ92"/>
<evidence type="ECO:0000256" key="2">
    <source>
        <dbReference type="SAM" id="MobiDB-lite"/>
    </source>
</evidence>
<feature type="coiled-coil region" evidence="1">
    <location>
        <begin position="190"/>
        <end position="231"/>
    </location>
</feature>
<feature type="compositionally biased region" description="Low complexity" evidence="2">
    <location>
        <begin position="1370"/>
        <end position="1398"/>
    </location>
</feature>
<evidence type="ECO:0000313" key="3">
    <source>
        <dbReference type="EMBL" id="CDW83113.1"/>
    </source>
</evidence>
<dbReference type="OMA" id="MINNINA"/>
<name>A0A078AQ92_STYLE</name>
<feature type="compositionally biased region" description="Polar residues" evidence="2">
    <location>
        <begin position="100"/>
        <end position="128"/>
    </location>
</feature>
<feature type="coiled-coil region" evidence="1">
    <location>
        <begin position="350"/>
        <end position="568"/>
    </location>
</feature>
<organism evidence="3 4">
    <name type="scientific">Stylonychia lemnae</name>
    <name type="common">Ciliate</name>
    <dbReference type="NCBI Taxonomy" id="5949"/>
    <lineage>
        <taxon>Eukaryota</taxon>
        <taxon>Sar</taxon>
        <taxon>Alveolata</taxon>
        <taxon>Ciliophora</taxon>
        <taxon>Intramacronucleata</taxon>
        <taxon>Spirotrichea</taxon>
        <taxon>Stichotrichia</taxon>
        <taxon>Sporadotrichida</taxon>
        <taxon>Oxytrichidae</taxon>
        <taxon>Stylonychinae</taxon>
        <taxon>Stylonychia</taxon>
    </lineage>
</organism>
<feature type="compositionally biased region" description="Polar residues" evidence="2">
    <location>
        <begin position="1"/>
        <end position="10"/>
    </location>
</feature>
<feature type="compositionally biased region" description="Low complexity" evidence="2">
    <location>
        <begin position="11"/>
        <end position="26"/>
    </location>
</feature>